<dbReference type="OrthoDB" id="2308941at2"/>
<evidence type="ECO:0000313" key="1">
    <source>
        <dbReference type="EMBL" id="ANK62653.1"/>
    </source>
</evidence>
<dbReference type="AlphaFoldDB" id="A0A192H304"/>
<evidence type="ECO:0000313" key="2">
    <source>
        <dbReference type="Proteomes" id="UP000078582"/>
    </source>
</evidence>
<dbReference type="Proteomes" id="UP000078582">
    <property type="component" value="Chromosome"/>
</dbReference>
<keyword evidence="2" id="KW-1185">Reference proteome</keyword>
<sequence>MHYESKVFTTYAQELEHRLNKVLADISDNDHELVDVKLTPIKNDDSIDTDMILVVVISR</sequence>
<accession>A0A192H304</accession>
<gene>
    <name evidence="1" type="ORF">AYR53_07625</name>
</gene>
<dbReference type="STRING" id="375175.AYR53_07625"/>
<dbReference type="RefSeq" id="WP_068280865.1">
    <property type="nucleotide sequence ID" value="NZ_CP014873.1"/>
</dbReference>
<dbReference type="EMBL" id="CP014873">
    <property type="protein sequence ID" value="ANK62653.1"/>
    <property type="molecule type" value="Genomic_DNA"/>
</dbReference>
<evidence type="ECO:0008006" key="3">
    <source>
        <dbReference type="Google" id="ProtNLM"/>
    </source>
</evidence>
<organism evidence="1 2">
    <name type="scientific">Loigolactobacillus backii</name>
    <dbReference type="NCBI Taxonomy" id="375175"/>
    <lineage>
        <taxon>Bacteria</taxon>
        <taxon>Bacillati</taxon>
        <taxon>Bacillota</taxon>
        <taxon>Bacilli</taxon>
        <taxon>Lactobacillales</taxon>
        <taxon>Lactobacillaceae</taxon>
        <taxon>Loigolactobacillus</taxon>
    </lineage>
</organism>
<reference evidence="1 2" key="1">
    <citation type="submission" date="2016-03" db="EMBL/GenBank/DDBJ databases">
        <title>Pediococcus and Lactobacillus from brewery environment - whole genome sequencing and assembly.</title>
        <authorList>
            <person name="Behr J."/>
            <person name="Geissler A.J."/>
            <person name="Vogel R.F."/>
        </authorList>
    </citation>
    <scope>NUCLEOTIDE SEQUENCE [LARGE SCALE GENOMIC DNA]</scope>
    <source>
        <strain evidence="1 2">TMW 1.1989</strain>
    </source>
</reference>
<protein>
    <recommendedName>
        <fullName evidence="3">Sporulation protein Cse60</fullName>
    </recommendedName>
</protein>
<proteinExistence type="predicted"/>
<name>A0A192H304_9LACO</name>
<dbReference type="GeneID" id="42982121"/>